<protein>
    <recommendedName>
        <fullName evidence="3 6">Transcription elongation factor SPT4</fullName>
    </recommendedName>
</protein>
<dbReference type="VEuPathDB" id="MicrosporidiaDB:DI09_40p10"/>
<dbReference type="GO" id="GO:0032044">
    <property type="term" value="C:DSIF complex"/>
    <property type="evidence" value="ECO:0007669"/>
    <property type="project" value="TreeGrafter"/>
</dbReference>
<evidence type="ECO:0000256" key="1">
    <source>
        <dbReference type="ARBA" id="ARBA00004123"/>
    </source>
</evidence>
<dbReference type="RefSeq" id="XP_013237660.1">
    <property type="nucleotide sequence ID" value="XM_013382206.1"/>
</dbReference>
<keyword evidence="8" id="KW-0251">Elongation factor</keyword>
<dbReference type="AlphaFoldDB" id="A0A098VQG1"/>
<dbReference type="PANTHER" id="PTHR12882">
    <property type="entry name" value="SUPPRESSOR OF TY 4"/>
    <property type="match status" value="1"/>
</dbReference>
<evidence type="ECO:0000256" key="6">
    <source>
        <dbReference type="PIRNR" id="PIRNR025023"/>
    </source>
</evidence>
<reference evidence="8 9" key="1">
    <citation type="submission" date="2014-04" db="EMBL/GenBank/DDBJ databases">
        <title>A new species of microsporidia sheds light on the evolution of extreme parasitism.</title>
        <authorList>
            <person name="Haag K.L."/>
            <person name="James T.Y."/>
            <person name="Larsson R."/>
            <person name="Schaer T.M."/>
            <person name="Refardt D."/>
            <person name="Pombert J.-F."/>
            <person name="Ebert D."/>
        </authorList>
    </citation>
    <scope>NUCLEOTIDE SEQUENCE [LARGE SCALE GENOMIC DNA]</scope>
    <source>
        <strain evidence="8 9">UGP3</strain>
        <tissue evidence="8">Spores</tissue>
    </source>
</reference>
<dbReference type="EMBL" id="JMKJ01000344">
    <property type="protein sequence ID" value="KGG51215.1"/>
    <property type="molecule type" value="Genomic_DNA"/>
</dbReference>
<dbReference type="GO" id="GO:0008270">
    <property type="term" value="F:zinc ion binding"/>
    <property type="evidence" value="ECO:0007669"/>
    <property type="project" value="InterPro"/>
</dbReference>
<dbReference type="InterPro" id="IPR009287">
    <property type="entry name" value="Spt4"/>
</dbReference>
<dbReference type="InterPro" id="IPR038510">
    <property type="entry name" value="Spt4_sf"/>
</dbReference>
<dbReference type="GeneID" id="25259881"/>
<dbReference type="InterPro" id="IPR022800">
    <property type="entry name" value="Spt4/RpoE2_Znf"/>
</dbReference>
<gene>
    <name evidence="8" type="ORF">DI09_40p10</name>
</gene>
<dbReference type="Proteomes" id="UP000029725">
    <property type="component" value="Unassembled WGS sequence"/>
</dbReference>
<comment type="caution">
    <text evidence="8">The sequence shown here is derived from an EMBL/GenBank/DDBJ whole genome shotgun (WGS) entry which is preliminary data.</text>
</comment>
<dbReference type="OrthoDB" id="248751at2759"/>
<dbReference type="Pfam" id="PF06093">
    <property type="entry name" value="Spt4"/>
    <property type="match status" value="1"/>
</dbReference>
<comment type="function">
    <text evidence="6">The SPT4-SPT5 complex mediates both activation and inhibition of transcription elongation, and plays a role in pre-mRNA processing. This complex seems to be important for the stability of the RNA polymerase II elongation machinery on the chromatin template but not for the inherent ability of this machinery to translocate down the gene.</text>
</comment>
<dbReference type="CDD" id="cd07973">
    <property type="entry name" value="Spt4"/>
    <property type="match status" value="1"/>
</dbReference>
<dbReference type="GO" id="GO:0140673">
    <property type="term" value="P:transcription elongation-coupled chromatin remodeling"/>
    <property type="evidence" value="ECO:0007669"/>
    <property type="project" value="InterPro"/>
</dbReference>
<keyword evidence="4 6" id="KW-0804">Transcription</keyword>
<accession>A0A098VQG1</accession>
<evidence type="ECO:0000256" key="2">
    <source>
        <dbReference type="ARBA" id="ARBA00010464"/>
    </source>
</evidence>
<dbReference type="GO" id="GO:0003746">
    <property type="term" value="F:translation elongation factor activity"/>
    <property type="evidence" value="ECO:0007669"/>
    <property type="project" value="UniProtKB-KW"/>
</dbReference>
<dbReference type="Gene3D" id="3.30.40.210">
    <property type="match status" value="1"/>
</dbReference>
<proteinExistence type="inferred from homology"/>
<comment type="subcellular location">
    <subcellularLocation>
        <location evidence="1 6">Nucleus</location>
    </subcellularLocation>
</comment>
<dbReference type="GO" id="GO:0000993">
    <property type="term" value="F:RNA polymerase II complex binding"/>
    <property type="evidence" value="ECO:0007669"/>
    <property type="project" value="TreeGrafter"/>
</dbReference>
<dbReference type="PIRSF" id="PIRSF025023">
    <property type="entry name" value="Spt4"/>
    <property type="match status" value="1"/>
</dbReference>
<dbReference type="GO" id="GO:0006355">
    <property type="term" value="P:regulation of DNA-templated transcription"/>
    <property type="evidence" value="ECO:0007669"/>
    <property type="project" value="InterPro"/>
</dbReference>
<evidence type="ECO:0000256" key="4">
    <source>
        <dbReference type="ARBA" id="ARBA00023163"/>
    </source>
</evidence>
<keyword evidence="8" id="KW-0648">Protein biosynthesis</keyword>
<evidence type="ECO:0000313" key="9">
    <source>
        <dbReference type="Proteomes" id="UP000029725"/>
    </source>
</evidence>
<feature type="domain" description="Spt4/RpoE2 zinc finger" evidence="7">
    <location>
        <begin position="16"/>
        <end position="94"/>
    </location>
</feature>
<keyword evidence="5 6" id="KW-0539">Nucleus</keyword>
<dbReference type="SUPFAM" id="SSF63393">
    <property type="entry name" value="RNA polymerase subunits"/>
    <property type="match status" value="1"/>
</dbReference>
<evidence type="ECO:0000256" key="3">
    <source>
        <dbReference type="ARBA" id="ARBA00020182"/>
    </source>
</evidence>
<sequence>MSDASASLVPSDSRKLRACLLCSLVKSALQFRKDGCENCEPILRIKGSADRVSECTTAQFHGLVALMRPGESWVSRWQRIPDTVTQGIYAISVTGSLPDAVLDLLERRGVTYK</sequence>
<comment type="similarity">
    <text evidence="2 6">Belongs to the SPT4 family.</text>
</comment>
<dbReference type="PANTHER" id="PTHR12882:SF1">
    <property type="entry name" value="TRANSCRIPTION ELONGATION FACTOR SPT4"/>
    <property type="match status" value="1"/>
</dbReference>
<dbReference type="InterPro" id="IPR029040">
    <property type="entry name" value="RPABC4/Spt4"/>
</dbReference>
<name>A0A098VQG1_9MICR</name>
<evidence type="ECO:0000259" key="7">
    <source>
        <dbReference type="SMART" id="SM01389"/>
    </source>
</evidence>
<dbReference type="HOGENOM" id="CLU_138052_2_0_1"/>
<dbReference type="SMART" id="SM01389">
    <property type="entry name" value="Spt4"/>
    <property type="match status" value="1"/>
</dbReference>
<keyword evidence="9" id="KW-1185">Reference proteome</keyword>
<organism evidence="8 9">
    <name type="scientific">Mitosporidium daphniae</name>
    <dbReference type="NCBI Taxonomy" id="1485682"/>
    <lineage>
        <taxon>Eukaryota</taxon>
        <taxon>Fungi</taxon>
        <taxon>Fungi incertae sedis</taxon>
        <taxon>Microsporidia</taxon>
        <taxon>Mitosporidium</taxon>
    </lineage>
</organism>
<evidence type="ECO:0000256" key="5">
    <source>
        <dbReference type="ARBA" id="ARBA00023242"/>
    </source>
</evidence>
<evidence type="ECO:0000313" key="8">
    <source>
        <dbReference type="EMBL" id="KGG51215.1"/>
    </source>
</evidence>